<proteinExistence type="predicted"/>
<reference evidence="2 3" key="1">
    <citation type="submission" date="2020-08" db="EMBL/GenBank/DDBJ databases">
        <title>Sequencing the genomes of 1000 actinobacteria strains.</title>
        <authorList>
            <person name="Klenk H.-P."/>
        </authorList>
    </citation>
    <scope>NUCLEOTIDE SEQUENCE [LARGE SCALE GENOMIC DNA]</scope>
    <source>
        <strain evidence="2 3">DSM 43149</strain>
    </source>
</reference>
<evidence type="ECO:0000313" key="3">
    <source>
        <dbReference type="Proteomes" id="UP000578112"/>
    </source>
</evidence>
<feature type="region of interest" description="Disordered" evidence="1">
    <location>
        <begin position="89"/>
        <end position="110"/>
    </location>
</feature>
<accession>A0A7W7MPB8</accession>
<dbReference type="RefSeq" id="WP_184991729.1">
    <property type="nucleotide sequence ID" value="NZ_BOMK01000030.1"/>
</dbReference>
<evidence type="ECO:0000256" key="1">
    <source>
        <dbReference type="SAM" id="MobiDB-lite"/>
    </source>
</evidence>
<dbReference type="AlphaFoldDB" id="A0A7W7MPB8"/>
<keyword evidence="3" id="KW-1185">Reference proteome</keyword>
<dbReference type="EMBL" id="JACHNH010000001">
    <property type="protein sequence ID" value="MBB4761360.1"/>
    <property type="molecule type" value="Genomic_DNA"/>
</dbReference>
<organism evidence="2 3">
    <name type="scientific">Actinoplanes digitatis</name>
    <dbReference type="NCBI Taxonomy" id="1868"/>
    <lineage>
        <taxon>Bacteria</taxon>
        <taxon>Bacillati</taxon>
        <taxon>Actinomycetota</taxon>
        <taxon>Actinomycetes</taxon>
        <taxon>Micromonosporales</taxon>
        <taxon>Micromonosporaceae</taxon>
        <taxon>Actinoplanes</taxon>
    </lineage>
</organism>
<protein>
    <submittedName>
        <fullName evidence="2">Uncharacterized protein</fullName>
    </submittedName>
</protein>
<feature type="compositionally biased region" description="Low complexity" evidence="1">
    <location>
        <begin position="101"/>
        <end position="110"/>
    </location>
</feature>
<sequence length="251" mass="27622">MSPDPRFERAVLGAFRAAVERYCTVVNAGDVDPGSLRISVTVATRTPMGRDFAGKVHRIVHPSTHRWLPLARVVSVVCTVDPSLPDDPGHRFLIQPPALPAPRQAPRQALPQTRIESQEVPLPPAQPPPETVHLTLRYGADFHWVCHLASAPGWVPLGRWTGSRHDASVRLPEYATFLPRGELVYLRHQGHRVEFARSRVRPTYLVRVDGTPLRANGRPIQAGPAGSIEYADGAASSTRLDYLLAWDGGRG</sequence>
<dbReference type="Proteomes" id="UP000578112">
    <property type="component" value="Unassembled WGS sequence"/>
</dbReference>
<name>A0A7W7MPB8_9ACTN</name>
<gene>
    <name evidence="2" type="ORF">BJ971_001916</name>
</gene>
<evidence type="ECO:0000313" key="2">
    <source>
        <dbReference type="EMBL" id="MBB4761360.1"/>
    </source>
</evidence>
<comment type="caution">
    <text evidence="2">The sequence shown here is derived from an EMBL/GenBank/DDBJ whole genome shotgun (WGS) entry which is preliminary data.</text>
</comment>